<dbReference type="Pfam" id="PF08669">
    <property type="entry name" value="GCV_T_C"/>
    <property type="match status" value="1"/>
</dbReference>
<dbReference type="InterPro" id="IPR041854">
    <property type="entry name" value="BFD-like_2Fe2S-bd_dom_sf"/>
</dbReference>
<gene>
    <name evidence="8" type="ORF">ACFPN2_21035</name>
</gene>
<dbReference type="InterPro" id="IPR006222">
    <property type="entry name" value="GCVT_N"/>
</dbReference>
<feature type="domain" description="Aminomethyltransferase C-terminal" evidence="6">
    <location>
        <begin position="902"/>
        <end position="987"/>
    </location>
</feature>
<dbReference type="PRINTS" id="PR00469">
    <property type="entry name" value="PNDRDTASEII"/>
</dbReference>
<comment type="caution">
    <text evidence="8">The sequence shown here is derived from an EMBL/GenBank/DDBJ whole genome shotgun (WGS) entry which is preliminary data.</text>
</comment>
<evidence type="ECO:0000256" key="3">
    <source>
        <dbReference type="ARBA" id="ARBA00023002"/>
    </source>
</evidence>
<dbReference type="InterPro" id="IPR036188">
    <property type="entry name" value="FAD/NAD-bd_sf"/>
</dbReference>
<evidence type="ECO:0000256" key="2">
    <source>
        <dbReference type="ARBA" id="ARBA00022576"/>
    </source>
</evidence>
<dbReference type="Proteomes" id="UP001595904">
    <property type="component" value="Unassembled WGS sequence"/>
</dbReference>
<dbReference type="InterPro" id="IPR028896">
    <property type="entry name" value="GcvT/YgfZ/DmdA"/>
</dbReference>
<dbReference type="RefSeq" id="WP_380600272.1">
    <property type="nucleotide sequence ID" value="NZ_JBHSDU010000004.1"/>
</dbReference>
<accession>A0ABV8SX45</accession>
<dbReference type="Gene3D" id="3.50.50.60">
    <property type="entry name" value="FAD/NAD(P)-binding domain"/>
    <property type="match status" value="1"/>
</dbReference>
<dbReference type="NCBIfam" id="TIGR01372">
    <property type="entry name" value="soxA"/>
    <property type="match status" value="1"/>
</dbReference>
<dbReference type="PRINTS" id="PR00368">
    <property type="entry name" value="FADPNR"/>
</dbReference>
<dbReference type="Pfam" id="PF01571">
    <property type="entry name" value="GCV_T"/>
    <property type="match status" value="1"/>
</dbReference>
<feature type="domain" description="SoxA A3" evidence="7">
    <location>
        <begin position="510"/>
        <end position="592"/>
    </location>
</feature>
<evidence type="ECO:0000256" key="1">
    <source>
        <dbReference type="ARBA" id="ARBA00008609"/>
    </source>
</evidence>
<evidence type="ECO:0000259" key="5">
    <source>
        <dbReference type="Pfam" id="PF07992"/>
    </source>
</evidence>
<dbReference type="InterPro" id="IPR029043">
    <property type="entry name" value="GcvT/YgfZ_C"/>
</dbReference>
<proteinExistence type="inferred from homology"/>
<dbReference type="Pfam" id="PF13510">
    <property type="entry name" value="Fer2_4"/>
    <property type="match status" value="1"/>
</dbReference>
<dbReference type="InterPro" id="IPR023753">
    <property type="entry name" value="FAD/NAD-binding_dom"/>
</dbReference>
<dbReference type="SUPFAM" id="SSF51905">
    <property type="entry name" value="FAD/NAD(P)-binding domain"/>
    <property type="match status" value="1"/>
</dbReference>
<dbReference type="InterPro" id="IPR042204">
    <property type="entry name" value="2Fe-2S-bd_N"/>
</dbReference>
<dbReference type="Pfam" id="PF17806">
    <property type="entry name" value="SO_alpha_A3"/>
    <property type="match status" value="1"/>
</dbReference>
<dbReference type="InterPro" id="IPR013977">
    <property type="entry name" value="GcvT_C"/>
</dbReference>
<dbReference type="PANTHER" id="PTHR43757:SF2">
    <property type="entry name" value="AMINOMETHYLTRANSFERASE, MITOCHONDRIAL"/>
    <property type="match status" value="1"/>
</dbReference>
<dbReference type="SUPFAM" id="SSF103025">
    <property type="entry name" value="Folate-binding domain"/>
    <property type="match status" value="1"/>
</dbReference>
<dbReference type="Gene3D" id="1.10.10.1100">
    <property type="entry name" value="BFD-like [2Fe-2S]-binding domain"/>
    <property type="match status" value="1"/>
</dbReference>
<dbReference type="SUPFAM" id="SSF101790">
    <property type="entry name" value="Aminomethyltransferase beta-barrel domain"/>
    <property type="match status" value="1"/>
</dbReference>
<reference evidence="9" key="1">
    <citation type="journal article" date="2019" name="Int. J. Syst. Evol. Microbiol.">
        <title>The Global Catalogue of Microorganisms (GCM) 10K type strain sequencing project: providing services to taxonomists for standard genome sequencing and annotation.</title>
        <authorList>
            <consortium name="The Broad Institute Genomics Platform"/>
            <consortium name="The Broad Institute Genome Sequencing Center for Infectious Disease"/>
            <person name="Wu L."/>
            <person name="Ma J."/>
        </authorList>
    </citation>
    <scope>NUCLEOTIDE SEQUENCE [LARGE SCALE GENOMIC DNA]</scope>
    <source>
        <strain evidence="9">CGMCC 1.10759</strain>
    </source>
</reference>
<organism evidence="8 9">
    <name type="scientific">Steroidobacter flavus</name>
    <dbReference type="NCBI Taxonomy" id="1842136"/>
    <lineage>
        <taxon>Bacteria</taxon>
        <taxon>Pseudomonadati</taxon>
        <taxon>Pseudomonadota</taxon>
        <taxon>Gammaproteobacteria</taxon>
        <taxon>Steroidobacterales</taxon>
        <taxon>Steroidobacteraceae</taxon>
        <taxon>Steroidobacter</taxon>
    </lineage>
</organism>
<dbReference type="Pfam" id="PF07992">
    <property type="entry name" value="Pyr_redox_2"/>
    <property type="match status" value="1"/>
</dbReference>
<dbReference type="PIRSF" id="PIRSF037980">
    <property type="entry name" value="SoxA"/>
    <property type="match status" value="1"/>
</dbReference>
<dbReference type="InterPro" id="IPR006277">
    <property type="entry name" value="Sarcosine_oxidase_asu"/>
</dbReference>
<evidence type="ECO:0000313" key="8">
    <source>
        <dbReference type="EMBL" id="MFC4311597.1"/>
    </source>
</evidence>
<comment type="similarity">
    <text evidence="1">Belongs to the GcvT family.</text>
</comment>
<dbReference type="InterPro" id="IPR041117">
    <property type="entry name" value="SoxA_A3"/>
</dbReference>
<dbReference type="Gene3D" id="3.30.1360.120">
    <property type="entry name" value="Probable tRNA modification gtpase trme, domain 1"/>
    <property type="match status" value="1"/>
</dbReference>
<name>A0ABV8SX45_9GAMM</name>
<feature type="domain" description="GCVT N-terminal" evidence="4">
    <location>
        <begin position="610"/>
        <end position="881"/>
    </location>
</feature>
<keyword evidence="2" id="KW-0032">Aminotransferase</keyword>
<evidence type="ECO:0000313" key="9">
    <source>
        <dbReference type="Proteomes" id="UP001595904"/>
    </source>
</evidence>
<evidence type="ECO:0000259" key="4">
    <source>
        <dbReference type="Pfam" id="PF01571"/>
    </source>
</evidence>
<dbReference type="EMBL" id="JBHSDU010000004">
    <property type="protein sequence ID" value="MFC4311597.1"/>
    <property type="molecule type" value="Genomic_DNA"/>
</dbReference>
<keyword evidence="3" id="KW-0560">Oxidoreductase</keyword>
<evidence type="ECO:0000259" key="7">
    <source>
        <dbReference type="Pfam" id="PF17806"/>
    </source>
</evidence>
<keyword evidence="9" id="KW-1185">Reference proteome</keyword>
<feature type="domain" description="FAD/NAD(P)-binding" evidence="5">
    <location>
        <begin position="176"/>
        <end position="429"/>
    </location>
</feature>
<dbReference type="InterPro" id="IPR027266">
    <property type="entry name" value="TrmE/GcvT-like"/>
</dbReference>
<evidence type="ECO:0000259" key="6">
    <source>
        <dbReference type="Pfam" id="PF08669"/>
    </source>
</evidence>
<dbReference type="PANTHER" id="PTHR43757">
    <property type="entry name" value="AMINOMETHYLTRANSFERASE"/>
    <property type="match status" value="1"/>
</dbReference>
<protein>
    <submittedName>
        <fullName evidence="8">Sarcosine oxidase subunit alpha family protein</fullName>
    </submittedName>
</protein>
<sequence>MNGFVAGQPRRLKHGGCVDRGRPLSFSFDGKHHGGYIGDTLASALLANGVKLVGRSFKYHRPRGILTAGSEEPNALVELRAGARREPNTRATVVELFEGLEARSQNRWPSLAVDVGSINSLLSPIFVAGFYYKTFMWPAAFWEKLYEPLIRRAAGLGRASEMEDPDTYEKAHAFCDVLIVGAGPAGLSAALAAGRSGARVILVDEDFVLGGSLNGERRRIGDLSGTEWARQVAAELASFPDVRVMPRTTVFGVYDGNTFGAVERVSDHLSAPRLHQPRQRCWKIVAKRVVIAAGAIARPLVFGGNDRPGVMMASAARAYLNRYGVAMGERPVVFTSSDDGWKTALDFSRAGIEVRAVVDTRSDISPALASAAKKAQIRALLDAGVIQTFGSHALNRVRIRKHDGGVEDIRTDGLCVCGGWNPNIALSTHLGGRPRWSDALSAFLPSELSGAVVVGAARGSFALAAALREGAEAGAEAARSTGHRSLAASAPEVDEELTAVAPCWDVTGSKGKAFVDFQHDVTREDVALAAREGFSSVEHLKRYTTLGMGTDQGRTSNINGLAILASVTGRSIPEVGTTVFRPPYTPVSFGALVGHHRGKQFRPTRLTAAHGWAGERGATFVEVGPWLRAQYFAQRGEDHWLQTVVREAKAVRESVGVCDVSTLGKIDIQGKDAATFLDHVYINSFSTLPVGKTRYGVMLREDGIVMDDGTTAHLSAGHYVMSTTTVNAGKVMQHLEHARQVIWPELDVRIVSITEQWAQYAIAGPNSRQLLERLLGDALDISNTAFPYLACAEFSWRGIPARLFRVSFSGELAFELAVPARYGDATIRALMAAGEPWNVVPYGTEALGVMRIEKGHVAGNELNGMTTAADLGLGRLMSTKKDFIGRVLAGRPGLVDPERPALVGIKPLDRSKRLHAGAHFLSMGAKTALSNDQGYVTSVAFSPMLNHWIGLGLLARGSNRWGERVRAYDPLRGGETDVEIVSPMFFDPEGVRLKG</sequence>
<keyword evidence="2" id="KW-0808">Transferase</keyword>
<dbReference type="Gene3D" id="3.10.20.440">
    <property type="entry name" value="2Fe-2S iron-sulphur cluster binding domain, sarcosine oxidase, alpha subunit, N-terminal domain"/>
    <property type="match status" value="1"/>
</dbReference>